<dbReference type="SUPFAM" id="SSF53756">
    <property type="entry name" value="UDP-Glycosyltransferase/glycogen phosphorylase"/>
    <property type="match status" value="1"/>
</dbReference>
<protein>
    <submittedName>
        <fullName evidence="4">Glycosyltransferase</fullName>
    </submittedName>
</protein>
<dbReference type="GO" id="GO:0009244">
    <property type="term" value="P:lipopolysaccharide core region biosynthetic process"/>
    <property type="evidence" value="ECO:0007669"/>
    <property type="project" value="TreeGrafter"/>
</dbReference>
<evidence type="ECO:0000313" key="4">
    <source>
        <dbReference type="EMBL" id="RWW92049.1"/>
    </source>
</evidence>
<dbReference type="InterPro" id="IPR002201">
    <property type="entry name" value="Glyco_trans_9"/>
</dbReference>
<organism evidence="4 5">
    <name type="scientific">Flavobacterium cerinum</name>
    <dbReference type="NCBI Taxonomy" id="2502784"/>
    <lineage>
        <taxon>Bacteria</taxon>
        <taxon>Pseudomonadati</taxon>
        <taxon>Bacteroidota</taxon>
        <taxon>Flavobacteriia</taxon>
        <taxon>Flavobacteriales</taxon>
        <taxon>Flavobacteriaceae</taxon>
        <taxon>Flavobacterium</taxon>
    </lineage>
</organism>
<dbReference type="GO" id="GO:0005829">
    <property type="term" value="C:cytosol"/>
    <property type="evidence" value="ECO:0007669"/>
    <property type="project" value="TreeGrafter"/>
</dbReference>
<sequence length="609" mass="70267">MSEQKTKISALGIVFNEEHNIRLYLDNMAFADEIVVVDSFSTDDTPRIIKEEYPHVKFYQRAFDDFSSQRNYTIDLATNDWVIFFDADERVTQKGIDEIVSTVNSNPADVAFWFKRIFYYKGKPMVNNSFNKDMAIRLFRKSKARYSEKLVHETLVIDGKTGYLKESIHHFSFKSKDEFLTKRLQYSKLKAKELYQKGVKTNLYHLTVRPAFRFFKYYFLGLGFLNGSRGLEIARILGYHVYMRYVYLREMTNYKPNPKILVIQQKMLGDVLASSIICTNLKKMYKDAQVDYLIYPFTTPVVENNPYIDNVILFEQKYRDSKWQFLKFVFSIRNKKYDIVIDAYGILGSNIIVGFSMADKKIGFYKPYTSFVYTDTVKDLKTPLTNAGLALDNRLQLLKALKPEIPLENKPKIYITQQEIDNGAKILLDSGINPADKVYMISVLGSTKIKSYPAPYMATLLDTIAQKSDAVLIFNYIPAQKEEAETIYNLCNDATKSKIRMDIAPGSIREFISVLYHCNALIGNEGGAVNMAKALDISTFTIFSTWIKKEAWNSFEDGTTTISVHLKDFKPEIYGNLSPKEMKPKALELYAEFTPDLVIPVLEEYLEIN</sequence>
<dbReference type="Gene3D" id="3.90.550.10">
    <property type="entry name" value="Spore Coat Polysaccharide Biosynthesis Protein SpsA, Chain A"/>
    <property type="match status" value="1"/>
</dbReference>
<comment type="caution">
    <text evidence="4">The sequence shown here is derived from an EMBL/GenBank/DDBJ whole genome shotgun (WGS) entry which is preliminary data.</text>
</comment>
<dbReference type="PANTHER" id="PTHR30160">
    <property type="entry name" value="TETRAACYLDISACCHARIDE 4'-KINASE-RELATED"/>
    <property type="match status" value="1"/>
</dbReference>
<keyword evidence="5" id="KW-1185">Reference proteome</keyword>
<accession>A0A3S3Q7S6</accession>
<evidence type="ECO:0000313" key="5">
    <source>
        <dbReference type="Proteomes" id="UP000287527"/>
    </source>
</evidence>
<feature type="domain" description="Glycosyltransferase 2-like" evidence="3">
    <location>
        <begin position="13"/>
        <end position="168"/>
    </location>
</feature>
<dbReference type="Proteomes" id="UP000287527">
    <property type="component" value="Unassembled WGS sequence"/>
</dbReference>
<evidence type="ECO:0000256" key="1">
    <source>
        <dbReference type="ARBA" id="ARBA00022676"/>
    </source>
</evidence>
<name>A0A3S3Q7S6_9FLAO</name>
<dbReference type="SUPFAM" id="SSF53448">
    <property type="entry name" value="Nucleotide-diphospho-sugar transferases"/>
    <property type="match status" value="1"/>
</dbReference>
<dbReference type="Pfam" id="PF01075">
    <property type="entry name" value="Glyco_transf_9"/>
    <property type="match status" value="1"/>
</dbReference>
<dbReference type="GO" id="GO:0008713">
    <property type="term" value="F:ADP-heptose-lipopolysaccharide heptosyltransferase activity"/>
    <property type="evidence" value="ECO:0007669"/>
    <property type="project" value="TreeGrafter"/>
</dbReference>
<keyword evidence="1" id="KW-0328">Glycosyltransferase</keyword>
<gene>
    <name evidence="4" type="ORF">EPI11_16725</name>
</gene>
<dbReference type="EMBL" id="SBII01000014">
    <property type="protein sequence ID" value="RWW92049.1"/>
    <property type="molecule type" value="Genomic_DNA"/>
</dbReference>
<dbReference type="CDD" id="cd02511">
    <property type="entry name" value="Beta4Glucosyltransferase"/>
    <property type="match status" value="1"/>
</dbReference>
<dbReference type="CDD" id="cd03789">
    <property type="entry name" value="GT9_LPS_heptosyltransferase"/>
    <property type="match status" value="1"/>
</dbReference>
<evidence type="ECO:0000259" key="3">
    <source>
        <dbReference type="Pfam" id="PF00535"/>
    </source>
</evidence>
<dbReference type="InterPro" id="IPR001173">
    <property type="entry name" value="Glyco_trans_2-like"/>
</dbReference>
<dbReference type="Pfam" id="PF00535">
    <property type="entry name" value="Glycos_transf_2"/>
    <property type="match status" value="1"/>
</dbReference>
<dbReference type="PANTHER" id="PTHR30160:SF7">
    <property type="entry name" value="ADP-HEPTOSE--LPS HEPTOSYLTRANSFERASE 2"/>
    <property type="match status" value="1"/>
</dbReference>
<dbReference type="OrthoDB" id="9772349at2"/>
<proteinExistence type="predicted"/>
<dbReference type="InterPro" id="IPR051199">
    <property type="entry name" value="LPS_LOS_Heptosyltrfase"/>
</dbReference>
<dbReference type="InterPro" id="IPR029044">
    <property type="entry name" value="Nucleotide-diphossugar_trans"/>
</dbReference>
<dbReference type="RefSeq" id="WP_128391137.1">
    <property type="nucleotide sequence ID" value="NZ_SBII01000014.1"/>
</dbReference>
<reference evidence="4 5" key="1">
    <citation type="submission" date="2019-01" db="EMBL/GenBank/DDBJ databases">
        <title>Flavobacterium sp. nov.,isolated from freshwater.</title>
        <authorList>
            <person name="Zhang R."/>
            <person name="Du Z.-J."/>
        </authorList>
    </citation>
    <scope>NUCLEOTIDE SEQUENCE [LARGE SCALE GENOMIC DNA]</scope>
    <source>
        <strain evidence="4 5">1E403</strain>
    </source>
</reference>
<keyword evidence="2 4" id="KW-0808">Transferase</keyword>
<dbReference type="Gene3D" id="3.40.50.2000">
    <property type="entry name" value="Glycogen Phosphorylase B"/>
    <property type="match status" value="2"/>
</dbReference>
<dbReference type="AlphaFoldDB" id="A0A3S3Q7S6"/>
<evidence type="ECO:0000256" key="2">
    <source>
        <dbReference type="ARBA" id="ARBA00022679"/>
    </source>
</evidence>